<keyword evidence="3" id="KW-1185">Reference proteome</keyword>
<comment type="caution">
    <text evidence="2">The sequence shown here is derived from an EMBL/GenBank/DDBJ whole genome shotgun (WGS) entry which is preliminary data.</text>
</comment>
<gene>
    <name evidence="2" type="ORF">D915_011090</name>
</gene>
<feature type="region of interest" description="Disordered" evidence="1">
    <location>
        <begin position="1"/>
        <end position="107"/>
    </location>
</feature>
<name>A0A4E0QTI1_FASHE</name>
<reference evidence="2" key="1">
    <citation type="submission" date="2019-03" db="EMBL/GenBank/DDBJ databases">
        <title>Improved annotation for the trematode Fasciola hepatica.</title>
        <authorList>
            <person name="Choi Y.-J."/>
            <person name="Martin J."/>
            <person name="Mitreva M."/>
        </authorList>
    </citation>
    <scope>NUCLEOTIDE SEQUENCE [LARGE SCALE GENOMIC DNA]</scope>
</reference>
<feature type="compositionally biased region" description="Basic and acidic residues" evidence="1">
    <location>
        <begin position="50"/>
        <end position="67"/>
    </location>
</feature>
<feature type="compositionally biased region" description="Acidic residues" evidence="1">
    <location>
        <begin position="68"/>
        <end position="82"/>
    </location>
</feature>
<feature type="compositionally biased region" description="Polar residues" evidence="1">
    <location>
        <begin position="25"/>
        <end position="49"/>
    </location>
</feature>
<protein>
    <submittedName>
        <fullName evidence="2">Uncharacterized protein</fullName>
    </submittedName>
</protein>
<accession>A0A4E0QTI1</accession>
<dbReference type="EMBL" id="JXXN02017191">
    <property type="protein sequence ID" value="THD18039.1"/>
    <property type="molecule type" value="Genomic_DNA"/>
</dbReference>
<proteinExistence type="predicted"/>
<dbReference type="Proteomes" id="UP000230066">
    <property type="component" value="Unassembled WGS sequence"/>
</dbReference>
<dbReference type="AlphaFoldDB" id="A0A4E0QTI1"/>
<evidence type="ECO:0000313" key="3">
    <source>
        <dbReference type="Proteomes" id="UP000230066"/>
    </source>
</evidence>
<evidence type="ECO:0000313" key="2">
    <source>
        <dbReference type="EMBL" id="THD18039.1"/>
    </source>
</evidence>
<organism evidence="2 3">
    <name type="scientific">Fasciola hepatica</name>
    <name type="common">Liver fluke</name>
    <dbReference type="NCBI Taxonomy" id="6192"/>
    <lineage>
        <taxon>Eukaryota</taxon>
        <taxon>Metazoa</taxon>
        <taxon>Spiralia</taxon>
        <taxon>Lophotrochozoa</taxon>
        <taxon>Platyhelminthes</taxon>
        <taxon>Trematoda</taxon>
        <taxon>Digenea</taxon>
        <taxon>Plagiorchiida</taxon>
        <taxon>Echinostomata</taxon>
        <taxon>Echinostomatoidea</taxon>
        <taxon>Fasciolidae</taxon>
        <taxon>Fasciola</taxon>
    </lineage>
</organism>
<evidence type="ECO:0000256" key="1">
    <source>
        <dbReference type="SAM" id="MobiDB-lite"/>
    </source>
</evidence>
<sequence length="121" mass="12835">STGADIACVDDKPPDLDSDAELTSLEATVSSLERRCNQSSKTSAKSRSQTRGEIKSDSVIYSDKDQDSDNDGGFDENDDIVDVDSNANPGHEKGTKEQKSGAELSADGRLLSSSFLAAFTI</sequence>
<feature type="compositionally biased region" description="Basic and acidic residues" evidence="1">
    <location>
        <begin position="90"/>
        <end position="100"/>
    </location>
</feature>
<feature type="non-terminal residue" evidence="2">
    <location>
        <position position="1"/>
    </location>
</feature>